<keyword evidence="4" id="KW-0804">Transcription</keyword>
<evidence type="ECO:0000256" key="6">
    <source>
        <dbReference type="ARBA" id="ARBA00038129"/>
    </source>
</evidence>
<dbReference type="InterPro" id="IPR009072">
    <property type="entry name" value="Histone-fold"/>
</dbReference>
<evidence type="ECO:0000256" key="3">
    <source>
        <dbReference type="ARBA" id="ARBA00023125"/>
    </source>
</evidence>
<keyword evidence="5" id="KW-0539">Nucleus</keyword>
<proteinExistence type="inferred from homology"/>
<dbReference type="GO" id="GO:0000976">
    <property type="term" value="F:transcription cis-regulatory region binding"/>
    <property type="evidence" value="ECO:0007669"/>
    <property type="project" value="TreeGrafter"/>
</dbReference>
<dbReference type="GO" id="GO:0005634">
    <property type="term" value="C:nucleus"/>
    <property type="evidence" value="ECO:0007669"/>
    <property type="project" value="UniProtKB-SubCell"/>
</dbReference>
<sequence length="168" mass="19523">MISCNNIHQQFSPNNEIGEESFQARVLQLQRQNLQLFWHQQILEIDQQSDFKQHNLPLARIKRIMKTDEDVKMISADAPVLFSKACELFILELTLRSWLNTEESRRRTLQRIDIANAVNRGEVLDFLVDVVPVNDSQDEVCEKNCGLNESLPHSPNGFMNFSVIDHQF</sequence>
<dbReference type="Pfam" id="PF00808">
    <property type="entry name" value="CBFD_NFYB_HMF"/>
    <property type="match status" value="1"/>
</dbReference>
<evidence type="ECO:0000259" key="7">
    <source>
        <dbReference type="Pfam" id="PF00808"/>
    </source>
</evidence>
<keyword evidence="3" id="KW-0238">DNA-binding</keyword>
<dbReference type="GO" id="GO:0046982">
    <property type="term" value="F:protein heterodimerization activity"/>
    <property type="evidence" value="ECO:0007669"/>
    <property type="project" value="InterPro"/>
</dbReference>
<dbReference type="PANTHER" id="PTHR10252">
    <property type="entry name" value="HISTONE-LIKE TRANSCRIPTION FACTOR CCAAT-RELATED"/>
    <property type="match status" value="1"/>
</dbReference>
<dbReference type="InterPro" id="IPR003958">
    <property type="entry name" value="CBFA_NFYB_domain"/>
</dbReference>
<evidence type="ECO:0000313" key="9">
    <source>
        <dbReference type="Proteomes" id="UP001177140"/>
    </source>
</evidence>
<dbReference type="PANTHER" id="PTHR10252:SF124">
    <property type="entry name" value="NUCLEAR TRANSCRIPTION FACTOR Y SUBUNIT C-10"/>
    <property type="match status" value="1"/>
</dbReference>
<dbReference type="Gene3D" id="1.10.20.10">
    <property type="entry name" value="Histone, subunit A"/>
    <property type="match status" value="1"/>
</dbReference>
<evidence type="ECO:0000313" key="8">
    <source>
        <dbReference type="EMBL" id="MCL7029557.1"/>
    </source>
</evidence>
<dbReference type="FunFam" id="1.10.20.10:FF:000006">
    <property type="entry name" value="Nuclear transcription factor Y subunit gamma"/>
    <property type="match status" value="1"/>
</dbReference>
<comment type="subcellular location">
    <subcellularLocation>
        <location evidence="1">Nucleus</location>
    </subcellularLocation>
</comment>
<dbReference type="AlphaFoldDB" id="A0AA41RZ77"/>
<evidence type="ECO:0000256" key="1">
    <source>
        <dbReference type="ARBA" id="ARBA00004123"/>
    </source>
</evidence>
<name>A0AA41RZ77_PAPNU</name>
<dbReference type="InterPro" id="IPR050568">
    <property type="entry name" value="Transcr_DNA_Rep_Reg"/>
</dbReference>
<protein>
    <recommendedName>
        <fullName evidence="7">Transcription factor CBF/NF-Y/archaeal histone domain-containing protein</fullName>
    </recommendedName>
</protein>
<evidence type="ECO:0000256" key="5">
    <source>
        <dbReference type="ARBA" id="ARBA00023242"/>
    </source>
</evidence>
<dbReference type="SUPFAM" id="SSF47113">
    <property type="entry name" value="Histone-fold"/>
    <property type="match status" value="1"/>
</dbReference>
<organism evidence="8 9">
    <name type="scientific">Papaver nudicaule</name>
    <name type="common">Iceland poppy</name>
    <dbReference type="NCBI Taxonomy" id="74823"/>
    <lineage>
        <taxon>Eukaryota</taxon>
        <taxon>Viridiplantae</taxon>
        <taxon>Streptophyta</taxon>
        <taxon>Embryophyta</taxon>
        <taxon>Tracheophyta</taxon>
        <taxon>Spermatophyta</taxon>
        <taxon>Magnoliopsida</taxon>
        <taxon>Ranunculales</taxon>
        <taxon>Papaveraceae</taxon>
        <taxon>Papaveroideae</taxon>
        <taxon>Papaver</taxon>
    </lineage>
</organism>
<gene>
    <name evidence="8" type="ORF">MKW94_030639</name>
</gene>
<reference evidence="8" key="1">
    <citation type="submission" date="2022-03" db="EMBL/GenBank/DDBJ databases">
        <title>A functionally conserved STORR gene fusion in Papaver species that diverged 16.8 million years ago.</title>
        <authorList>
            <person name="Catania T."/>
        </authorList>
    </citation>
    <scope>NUCLEOTIDE SEQUENCE</scope>
    <source>
        <strain evidence="8">S-191538</strain>
    </source>
</reference>
<dbReference type="EMBL" id="JAJJMA010091504">
    <property type="protein sequence ID" value="MCL7029557.1"/>
    <property type="molecule type" value="Genomic_DNA"/>
</dbReference>
<keyword evidence="9" id="KW-1185">Reference proteome</keyword>
<dbReference type="CDD" id="cd22908">
    <property type="entry name" value="HFD_NFYC-like"/>
    <property type="match status" value="1"/>
</dbReference>
<dbReference type="GO" id="GO:0006355">
    <property type="term" value="P:regulation of DNA-templated transcription"/>
    <property type="evidence" value="ECO:0007669"/>
    <property type="project" value="TreeGrafter"/>
</dbReference>
<feature type="domain" description="Transcription factor CBF/NF-Y/archaeal histone" evidence="7">
    <location>
        <begin position="55"/>
        <end position="118"/>
    </location>
</feature>
<evidence type="ECO:0000256" key="2">
    <source>
        <dbReference type="ARBA" id="ARBA00023015"/>
    </source>
</evidence>
<keyword evidence="2" id="KW-0805">Transcription regulation</keyword>
<comment type="caution">
    <text evidence="8">The sequence shown here is derived from an EMBL/GenBank/DDBJ whole genome shotgun (WGS) entry which is preliminary data.</text>
</comment>
<comment type="similarity">
    <text evidence="6">Belongs to the NFYC/HAP5 subunit family.</text>
</comment>
<dbReference type="Proteomes" id="UP001177140">
    <property type="component" value="Unassembled WGS sequence"/>
</dbReference>
<evidence type="ECO:0000256" key="4">
    <source>
        <dbReference type="ARBA" id="ARBA00023163"/>
    </source>
</evidence>
<accession>A0AA41RZ77</accession>